<sequence>MYISPRVATLRNALVSIFNGSITLIILLIAPLGLAAVIINTLLVTIATFFVATIADRAIAWLEPGQKAELISASRQRNRNALSHLVSSILRNERRRD</sequence>
<gene>
    <name evidence="2" type="ORF">CEN50_24190</name>
</gene>
<feature type="transmembrane region" description="Helical" evidence="1">
    <location>
        <begin position="12"/>
        <end position="30"/>
    </location>
</feature>
<keyword evidence="1" id="KW-0812">Transmembrane</keyword>
<reference evidence="2 3" key="1">
    <citation type="submission" date="2017-07" db="EMBL/GenBank/DDBJ databases">
        <title>Genomes of Fischerella (Mastigocladus) sp. strains.</title>
        <authorList>
            <person name="Miller S.R."/>
        </authorList>
    </citation>
    <scope>NUCLEOTIDE SEQUENCE [LARGE SCALE GENOMIC DNA]</scope>
    <source>
        <strain evidence="2 3">CCMEE 5268</strain>
    </source>
</reference>
<accession>A0A2N6K9Q8</accession>
<evidence type="ECO:0000256" key="1">
    <source>
        <dbReference type="SAM" id="Phobius"/>
    </source>
</evidence>
<dbReference type="Proteomes" id="UP000235025">
    <property type="component" value="Unassembled WGS sequence"/>
</dbReference>
<evidence type="ECO:0000313" key="2">
    <source>
        <dbReference type="EMBL" id="PLZ94819.1"/>
    </source>
</evidence>
<dbReference type="NCBIfam" id="NF040558">
    <property type="entry name" value="CAS_Csx18"/>
    <property type="match status" value="1"/>
</dbReference>
<name>A0A2N6K9Q8_9CYAN</name>
<dbReference type="RefSeq" id="WP_102148318.1">
    <property type="nucleotide sequence ID" value="NZ_NMQA01000373.1"/>
</dbReference>
<evidence type="ECO:0000313" key="3">
    <source>
        <dbReference type="Proteomes" id="UP000235025"/>
    </source>
</evidence>
<proteinExistence type="predicted"/>
<dbReference type="AlphaFoldDB" id="A0A2N6K9Q8"/>
<comment type="caution">
    <text evidence="2">The sequence shown here is derived from an EMBL/GenBank/DDBJ whole genome shotgun (WGS) entry which is preliminary data.</text>
</comment>
<protein>
    <submittedName>
        <fullName evidence="2">Uncharacterized protein</fullName>
    </submittedName>
</protein>
<keyword evidence="1" id="KW-0472">Membrane</keyword>
<dbReference type="EMBL" id="NMQA01000373">
    <property type="protein sequence ID" value="PLZ94819.1"/>
    <property type="molecule type" value="Genomic_DNA"/>
</dbReference>
<feature type="transmembrane region" description="Helical" evidence="1">
    <location>
        <begin position="36"/>
        <end position="55"/>
    </location>
</feature>
<keyword evidence="1" id="KW-1133">Transmembrane helix</keyword>
<organism evidence="2 3">
    <name type="scientific">Fischerella thermalis CCMEE 5268</name>
    <dbReference type="NCBI Taxonomy" id="2019662"/>
    <lineage>
        <taxon>Bacteria</taxon>
        <taxon>Bacillati</taxon>
        <taxon>Cyanobacteriota</taxon>
        <taxon>Cyanophyceae</taxon>
        <taxon>Nostocales</taxon>
        <taxon>Hapalosiphonaceae</taxon>
        <taxon>Fischerella</taxon>
    </lineage>
</organism>